<sequence length="228" mass="24514">MNTISKILAGASLAAAAMTALPASAQVTGAIGVVGAPGVVASTNAFRTAYQQIGTTYQAQTTQIQQKNQQAQTLLQQLDTNNDGNLDEAEQRAAQTAPQAQQIQTLETEVAQLTNQIEAARVYAIEQILRQYGAAIQDVQQQNNLQVILDRDAVVTAQPAAFIDEKVVAALNTRAPNVQITPPQGWQPSQQAVNMYQQITQILMVANARRQAEQQGQAQPTQQQPTGR</sequence>
<name>A0A844Y692_9SPHN</name>
<organism evidence="4 5">
    <name type="scientific">Qipengyuania pelagi</name>
    <dbReference type="NCBI Taxonomy" id="994320"/>
    <lineage>
        <taxon>Bacteria</taxon>
        <taxon>Pseudomonadati</taxon>
        <taxon>Pseudomonadota</taxon>
        <taxon>Alphaproteobacteria</taxon>
        <taxon>Sphingomonadales</taxon>
        <taxon>Erythrobacteraceae</taxon>
        <taxon>Qipengyuania</taxon>
    </lineage>
</organism>
<dbReference type="OrthoDB" id="7427936at2"/>
<dbReference type="InterPro" id="IPR024930">
    <property type="entry name" value="Skp_dom_sf"/>
</dbReference>
<dbReference type="AlphaFoldDB" id="A0A844Y692"/>
<evidence type="ECO:0000313" key="4">
    <source>
        <dbReference type="EMBL" id="MXO53694.1"/>
    </source>
</evidence>
<dbReference type="PANTHER" id="PTHR35089:SF1">
    <property type="entry name" value="CHAPERONE PROTEIN SKP"/>
    <property type="match status" value="1"/>
</dbReference>
<evidence type="ECO:0000256" key="2">
    <source>
        <dbReference type="ARBA" id="ARBA00022729"/>
    </source>
</evidence>
<dbReference type="GO" id="GO:0051082">
    <property type="term" value="F:unfolded protein binding"/>
    <property type="evidence" value="ECO:0007669"/>
    <property type="project" value="InterPro"/>
</dbReference>
<keyword evidence="5" id="KW-1185">Reference proteome</keyword>
<dbReference type="RefSeq" id="WP_160660518.1">
    <property type="nucleotide sequence ID" value="NZ_BAABDV010000001.1"/>
</dbReference>
<accession>A0A844Y692</accession>
<feature type="chain" id="PRO_5032597065" evidence="3">
    <location>
        <begin position="26"/>
        <end position="228"/>
    </location>
</feature>
<dbReference type="SUPFAM" id="SSF111384">
    <property type="entry name" value="OmpH-like"/>
    <property type="match status" value="1"/>
</dbReference>
<dbReference type="SMART" id="SM00935">
    <property type="entry name" value="OmpH"/>
    <property type="match status" value="1"/>
</dbReference>
<dbReference type="InterPro" id="IPR005632">
    <property type="entry name" value="Chaperone_Skp"/>
</dbReference>
<feature type="signal peptide" evidence="3">
    <location>
        <begin position="1"/>
        <end position="25"/>
    </location>
</feature>
<dbReference type="EMBL" id="WTYD01000001">
    <property type="protein sequence ID" value="MXO53694.1"/>
    <property type="molecule type" value="Genomic_DNA"/>
</dbReference>
<dbReference type="PANTHER" id="PTHR35089">
    <property type="entry name" value="CHAPERONE PROTEIN SKP"/>
    <property type="match status" value="1"/>
</dbReference>
<protein>
    <submittedName>
        <fullName evidence="4">OmpH family outer membrane protein</fullName>
    </submittedName>
</protein>
<keyword evidence="2 3" id="KW-0732">Signal</keyword>
<evidence type="ECO:0000313" key="5">
    <source>
        <dbReference type="Proteomes" id="UP000430272"/>
    </source>
</evidence>
<reference evidence="4 5" key="1">
    <citation type="submission" date="2019-12" db="EMBL/GenBank/DDBJ databases">
        <title>Genomic-based taxomic classification of the family Erythrobacteraceae.</title>
        <authorList>
            <person name="Xu L."/>
        </authorList>
    </citation>
    <scope>NUCLEOTIDE SEQUENCE [LARGE SCALE GENOMIC DNA]</scope>
    <source>
        <strain evidence="4 5">JCM 17468</strain>
    </source>
</reference>
<dbReference type="Proteomes" id="UP000430272">
    <property type="component" value="Unassembled WGS sequence"/>
</dbReference>
<dbReference type="Pfam" id="PF03938">
    <property type="entry name" value="OmpH"/>
    <property type="match status" value="1"/>
</dbReference>
<dbReference type="Gene3D" id="3.30.910.20">
    <property type="entry name" value="Skp domain"/>
    <property type="match status" value="1"/>
</dbReference>
<comment type="caution">
    <text evidence="4">The sequence shown here is derived from an EMBL/GenBank/DDBJ whole genome shotgun (WGS) entry which is preliminary data.</text>
</comment>
<dbReference type="GO" id="GO:0050821">
    <property type="term" value="P:protein stabilization"/>
    <property type="evidence" value="ECO:0007669"/>
    <property type="project" value="TreeGrafter"/>
</dbReference>
<evidence type="ECO:0000256" key="1">
    <source>
        <dbReference type="ARBA" id="ARBA00009091"/>
    </source>
</evidence>
<evidence type="ECO:0000256" key="3">
    <source>
        <dbReference type="SAM" id="SignalP"/>
    </source>
</evidence>
<gene>
    <name evidence="4" type="ORF">GRI47_06680</name>
</gene>
<dbReference type="GO" id="GO:0005829">
    <property type="term" value="C:cytosol"/>
    <property type="evidence" value="ECO:0007669"/>
    <property type="project" value="TreeGrafter"/>
</dbReference>
<proteinExistence type="inferred from homology"/>
<comment type="similarity">
    <text evidence="1">Belongs to the Skp family.</text>
</comment>